<reference evidence="2" key="2">
    <citation type="submission" date="2016-01" db="EMBL/GenBank/DDBJ databases">
        <title>Diatom-associated endosymboitic cyanobacterium lacks core nitrogen metabolism enzymes.</title>
        <authorList>
            <person name="Hilton J.A."/>
            <person name="Foster R.A."/>
            <person name="Tripp H.J."/>
            <person name="Carter B.J."/>
            <person name="Zehr J.P."/>
            <person name="Villareal T.A."/>
        </authorList>
    </citation>
    <scope>NUCLEOTIDE SEQUENCE [LARGE SCALE GENOMIC DNA]</scope>
    <source>
        <strain evidence="2">HH01</strain>
    </source>
</reference>
<reference evidence="1 2" key="1">
    <citation type="submission" date="2012-05" db="EMBL/GenBank/DDBJ databases">
        <authorList>
            <person name="Hilton J."/>
        </authorList>
    </citation>
    <scope>NUCLEOTIDE SEQUENCE [LARGE SCALE GENOMIC DNA]</scope>
    <source>
        <strain evidence="1 2">HH01</strain>
    </source>
</reference>
<accession>M1WQU1</accession>
<dbReference type="AlphaFoldDB" id="M1WQU1"/>
<organism evidence="1 2">
    <name type="scientific">Richelia intracellularis HH01</name>
    <dbReference type="NCBI Taxonomy" id="1165094"/>
    <lineage>
        <taxon>Bacteria</taxon>
        <taxon>Bacillati</taxon>
        <taxon>Cyanobacteriota</taxon>
        <taxon>Cyanophyceae</taxon>
        <taxon>Nostocales</taxon>
        <taxon>Nostocaceae</taxon>
        <taxon>Richelia</taxon>
    </lineage>
</organism>
<dbReference type="EMBL" id="CAIY01000027">
    <property type="protein sequence ID" value="CCH66579.1"/>
    <property type="molecule type" value="Genomic_DNA"/>
</dbReference>
<protein>
    <submittedName>
        <fullName evidence="1">Uncharacterized protein</fullName>
    </submittedName>
</protein>
<dbReference type="STRING" id="1165094.RINTHH_4240"/>
<keyword evidence="2" id="KW-1185">Reference proteome</keyword>
<comment type="caution">
    <text evidence="1">The sequence shown here is derived from an EMBL/GenBank/DDBJ whole genome shotgun (WGS) entry which is preliminary data.</text>
</comment>
<evidence type="ECO:0000313" key="2">
    <source>
        <dbReference type="Proteomes" id="UP000053051"/>
    </source>
</evidence>
<gene>
    <name evidence="1" type="ORF">RINTHH_4240</name>
</gene>
<evidence type="ECO:0000313" key="1">
    <source>
        <dbReference type="EMBL" id="CCH66579.1"/>
    </source>
</evidence>
<proteinExistence type="predicted"/>
<dbReference type="Proteomes" id="UP000053051">
    <property type="component" value="Unassembled WGS sequence"/>
</dbReference>
<name>M1WQU1_9NOST</name>
<sequence>MINIVTQWQNLRLIHAANLFCFAKLKVYRLMLKTTSG</sequence>